<name>G3MHA0_AMBMU</name>
<dbReference type="GO" id="GO:0005737">
    <property type="term" value="C:cytoplasm"/>
    <property type="evidence" value="ECO:0007669"/>
    <property type="project" value="TreeGrafter"/>
</dbReference>
<dbReference type="PANTHER" id="PTHR46231:SF1">
    <property type="entry name" value="ANKYRIN REPEAT AND BTB_POZ DOMAIN-CONTAINING PROTEIN 1"/>
    <property type="match status" value="1"/>
</dbReference>
<sequence length="504" mass="57206">RCPCRVSCGRQQHGHALEKDALIAESHDGLRRNILELFLGCRKGDLARVKYLVEEQESEVNVRDRWDGTPLYYACLCGHKDVVEYLLSQGARCVANTFDGERCLYASLSLEIRDLLRDRKVITSNTMRRDAYDEFLRRCLEDSQHCDVSFSVQGEVIPGHRCVLAARCDFFHRSLLEKWARRQLIPVTHHAVDGNVFRIITQYLYTGRLEMQAKHFESFFELASRCRLTSLIADVKEALALNQGNQRSSVSAESETILLEPAHYREQLQRDFSALPVELSSEVTAGSVAFLAEHGNHADTCISVDGTHFLCHKVFLCNRSEYFRALIEDHFTEASRLGSDQLPVIELQQVTPDVFGCVLQHIYSDSDDRVNAANVWDVLCAADVYLLPDLKRQCGAQIARLLNVEGICGTLRASRLFRLPRLENQCIEFMAKHLAEVIEIPEFHEVIREDAKEVKLRQETDSITVIDDIRYYISANARSTAEIVDASAKLKLIDDLLTTLGLDA</sequence>
<keyword evidence="3" id="KW-1052">Target cell membrane</keyword>
<evidence type="ECO:0000256" key="7">
    <source>
        <dbReference type="ARBA" id="ARBA00023298"/>
    </source>
</evidence>
<feature type="domain" description="BTB" evidence="9">
    <location>
        <begin position="146"/>
        <end position="213"/>
    </location>
</feature>
<dbReference type="Gene3D" id="3.30.710.10">
    <property type="entry name" value="Potassium Channel Kv1.1, Chain A"/>
    <property type="match status" value="2"/>
</dbReference>
<dbReference type="InterPro" id="IPR002110">
    <property type="entry name" value="Ankyrin_rpt"/>
</dbReference>
<dbReference type="PROSITE" id="PS50097">
    <property type="entry name" value="BTB"/>
    <property type="match status" value="2"/>
</dbReference>
<dbReference type="InterPro" id="IPR011333">
    <property type="entry name" value="SKP1/BTB/POZ_sf"/>
</dbReference>
<evidence type="ECO:0000256" key="6">
    <source>
        <dbReference type="ARBA" id="ARBA00023043"/>
    </source>
</evidence>
<dbReference type="GO" id="GO:0006887">
    <property type="term" value="P:exocytosis"/>
    <property type="evidence" value="ECO:0007669"/>
    <property type="project" value="UniProtKB-KW"/>
</dbReference>
<dbReference type="PROSITE" id="PS50088">
    <property type="entry name" value="ANK_REPEAT"/>
    <property type="match status" value="1"/>
</dbReference>
<keyword evidence="7" id="KW-0472">Membrane</keyword>
<dbReference type="EMBL" id="JO841251">
    <property type="protein sequence ID" value="AEO32868.1"/>
    <property type="molecule type" value="mRNA"/>
</dbReference>
<dbReference type="PROSITE" id="PS50297">
    <property type="entry name" value="ANK_REP_REGION"/>
    <property type="match status" value="1"/>
</dbReference>
<dbReference type="GO" id="GO:0044218">
    <property type="term" value="C:other organism cell membrane"/>
    <property type="evidence" value="ECO:0007669"/>
    <property type="project" value="UniProtKB-KW"/>
</dbReference>
<dbReference type="SMART" id="SM00248">
    <property type="entry name" value="ANK"/>
    <property type="match status" value="2"/>
</dbReference>
<evidence type="ECO:0000256" key="3">
    <source>
        <dbReference type="ARBA" id="ARBA00022537"/>
    </source>
</evidence>
<dbReference type="PANTHER" id="PTHR46231">
    <property type="entry name" value="ANKYRIN REPEAT AND BTB/POZ DOMAIN-CONTAINING PROTEIN 1"/>
    <property type="match status" value="1"/>
</dbReference>
<keyword evidence="2" id="KW-0268">Exocytosis</keyword>
<dbReference type="SMART" id="SM00225">
    <property type="entry name" value="BTB"/>
    <property type="match status" value="2"/>
</dbReference>
<comment type="subcellular location">
    <subcellularLocation>
        <location evidence="1">Target cell membrane</location>
    </subcellularLocation>
</comment>
<protein>
    <recommendedName>
        <fullName evidence="9">BTB domain-containing protein</fullName>
    </recommendedName>
</protein>
<reference evidence="10" key="1">
    <citation type="journal article" date="2011" name="PLoS ONE">
        <title>A deep insight into the sialotranscriptome of the gulf coast tick, Amblyomma maculatum.</title>
        <authorList>
            <person name="Karim S."/>
            <person name="Singh P."/>
            <person name="Ribeiro J.M."/>
        </authorList>
    </citation>
    <scope>NUCLEOTIDE SEQUENCE</scope>
    <source>
        <tissue evidence="10">Salivary gland</tissue>
    </source>
</reference>
<keyword evidence="6 8" id="KW-0040">ANK repeat</keyword>
<dbReference type="SUPFAM" id="SSF54695">
    <property type="entry name" value="POZ domain"/>
    <property type="match status" value="2"/>
</dbReference>
<feature type="repeat" description="ANK" evidence="8">
    <location>
        <begin position="66"/>
        <end position="91"/>
    </location>
</feature>
<evidence type="ECO:0000259" key="9">
    <source>
        <dbReference type="PROSITE" id="PS50097"/>
    </source>
</evidence>
<dbReference type="AlphaFoldDB" id="G3MHA0"/>
<evidence type="ECO:0000313" key="10">
    <source>
        <dbReference type="EMBL" id="AEO32868.1"/>
    </source>
</evidence>
<organism evidence="10">
    <name type="scientific">Amblyomma maculatum</name>
    <name type="common">Gulf Coast tick</name>
    <dbReference type="NCBI Taxonomy" id="34609"/>
    <lineage>
        <taxon>Eukaryota</taxon>
        <taxon>Metazoa</taxon>
        <taxon>Ecdysozoa</taxon>
        <taxon>Arthropoda</taxon>
        <taxon>Chelicerata</taxon>
        <taxon>Arachnida</taxon>
        <taxon>Acari</taxon>
        <taxon>Parasitiformes</taxon>
        <taxon>Ixodida</taxon>
        <taxon>Ixodoidea</taxon>
        <taxon>Ixodidae</taxon>
        <taxon>Amblyomminae</taxon>
        <taxon>Amblyomma</taxon>
    </lineage>
</organism>
<dbReference type="InterPro" id="IPR044515">
    <property type="entry name" value="ABTB1"/>
</dbReference>
<feature type="domain" description="BTB" evidence="9">
    <location>
        <begin position="298"/>
        <end position="365"/>
    </location>
</feature>
<keyword evidence="7" id="KW-1053">Target membrane</keyword>
<dbReference type="Pfam" id="PF00651">
    <property type="entry name" value="BTB"/>
    <property type="match status" value="2"/>
</dbReference>
<keyword evidence="5" id="KW-0800">Toxin</keyword>
<keyword evidence="5" id="KW-0528">Neurotoxin</keyword>
<dbReference type="Pfam" id="PF12796">
    <property type="entry name" value="Ank_2"/>
    <property type="match status" value="1"/>
</dbReference>
<evidence type="ECO:0000256" key="5">
    <source>
        <dbReference type="ARBA" id="ARBA00023028"/>
    </source>
</evidence>
<evidence type="ECO:0000256" key="1">
    <source>
        <dbReference type="ARBA" id="ARBA00004175"/>
    </source>
</evidence>
<keyword evidence="4" id="KW-0677">Repeat</keyword>
<proteinExistence type="evidence at transcript level"/>
<dbReference type="SUPFAM" id="SSF48403">
    <property type="entry name" value="Ankyrin repeat"/>
    <property type="match status" value="1"/>
</dbReference>
<evidence type="ECO:0000256" key="8">
    <source>
        <dbReference type="PROSITE-ProRule" id="PRU00023"/>
    </source>
</evidence>
<feature type="non-terminal residue" evidence="10">
    <location>
        <position position="1"/>
    </location>
</feature>
<dbReference type="Gene3D" id="1.25.40.20">
    <property type="entry name" value="Ankyrin repeat-containing domain"/>
    <property type="match status" value="1"/>
</dbReference>
<dbReference type="InterPro" id="IPR036770">
    <property type="entry name" value="Ankyrin_rpt-contain_sf"/>
</dbReference>
<dbReference type="CDD" id="cd18497">
    <property type="entry name" value="BACK_ABTB1_BPOZ"/>
    <property type="match status" value="1"/>
</dbReference>
<dbReference type="GO" id="GO:0000151">
    <property type="term" value="C:ubiquitin ligase complex"/>
    <property type="evidence" value="ECO:0007669"/>
    <property type="project" value="TreeGrafter"/>
</dbReference>
<evidence type="ECO:0000256" key="2">
    <source>
        <dbReference type="ARBA" id="ARBA00022483"/>
    </source>
</evidence>
<dbReference type="GO" id="GO:0044231">
    <property type="term" value="C:host cell presynaptic membrane"/>
    <property type="evidence" value="ECO:0007669"/>
    <property type="project" value="UniProtKB-KW"/>
</dbReference>
<dbReference type="InterPro" id="IPR000210">
    <property type="entry name" value="BTB/POZ_dom"/>
</dbReference>
<evidence type="ECO:0000256" key="4">
    <source>
        <dbReference type="ARBA" id="ARBA00022737"/>
    </source>
</evidence>
<accession>G3MHA0</accession>
<keyword evidence="5" id="KW-0638">Presynaptic neurotoxin</keyword>